<organism evidence="11 12">
    <name type="scientific">Sedimentitalea arenosa</name>
    <dbReference type="NCBI Taxonomy" id="2798803"/>
    <lineage>
        <taxon>Bacteria</taxon>
        <taxon>Pseudomonadati</taxon>
        <taxon>Pseudomonadota</taxon>
        <taxon>Alphaproteobacteria</taxon>
        <taxon>Rhodobacterales</taxon>
        <taxon>Paracoccaceae</taxon>
        <taxon>Sedimentitalea</taxon>
    </lineage>
</organism>
<protein>
    <recommendedName>
        <fullName evidence="3">tRNA threonylcarbamoyladenosine biosynthesis protein TsaE</fullName>
    </recommendedName>
    <alternativeName>
        <fullName evidence="10">t(6)A37 threonylcarbamoyladenosine biosynthesis protein TsaE</fullName>
    </alternativeName>
</protein>
<dbReference type="Proteomes" id="UP000619079">
    <property type="component" value="Unassembled WGS sequence"/>
</dbReference>
<evidence type="ECO:0000256" key="9">
    <source>
        <dbReference type="ARBA" id="ARBA00022842"/>
    </source>
</evidence>
<keyword evidence="6" id="KW-0479">Metal-binding</keyword>
<gene>
    <name evidence="11" type="primary">tsaE</name>
    <name evidence="11" type="ORF">JF290_10710</name>
</gene>
<evidence type="ECO:0000256" key="1">
    <source>
        <dbReference type="ARBA" id="ARBA00004496"/>
    </source>
</evidence>
<evidence type="ECO:0000256" key="10">
    <source>
        <dbReference type="ARBA" id="ARBA00032441"/>
    </source>
</evidence>
<accession>A0A8J7LRM4</accession>
<comment type="subcellular location">
    <subcellularLocation>
        <location evidence="1">Cytoplasm</location>
    </subcellularLocation>
</comment>
<comment type="caution">
    <text evidence="11">The sequence shown here is derived from an EMBL/GenBank/DDBJ whole genome shotgun (WGS) entry which is preliminary data.</text>
</comment>
<evidence type="ECO:0000313" key="11">
    <source>
        <dbReference type="EMBL" id="MBJ6371998.1"/>
    </source>
</evidence>
<keyword evidence="12" id="KW-1185">Reference proteome</keyword>
<dbReference type="NCBIfam" id="TIGR00150">
    <property type="entry name" value="T6A_YjeE"/>
    <property type="match status" value="1"/>
</dbReference>
<dbReference type="Pfam" id="PF02367">
    <property type="entry name" value="TsaE"/>
    <property type="match status" value="1"/>
</dbReference>
<proteinExistence type="inferred from homology"/>
<keyword evidence="8" id="KW-0067">ATP-binding</keyword>
<keyword evidence="9" id="KW-0460">Magnesium</keyword>
<dbReference type="Gene3D" id="3.40.50.300">
    <property type="entry name" value="P-loop containing nucleotide triphosphate hydrolases"/>
    <property type="match status" value="1"/>
</dbReference>
<dbReference type="PANTHER" id="PTHR33540:SF2">
    <property type="entry name" value="TRNA THREONYLCARBAMOYLADENOSINE BIOSYNTHESIS PROTEIN TSAE"/>
    <property type="match status" value="1"/>
</dbReference>
<dbReference type="InterPro" id="IPR003442">
    <property type="entry name" value="T6A_TsaE"/>
</dbReference>
<evidence type="ECO:0000256" key="6">
    <source>
        <dbReference type="ARBA" id="ARBA00022723"/>
    </source>
</evidence>
<keyword evidence="7" id="KW-0547">Nucleotide-binding</keyword>
<comment type="similarity">
    <text evidence="2">Belongs to the TsaE family.</text>
</comment>
<dbReference type="GO" id="GO:0005524">
    <property type="term" value="F:ATP binding"/>
    <property type="evidence" value="ECO:0007669"/>
    <property type="project" value="UniProtKB-KW"/>
</dbReference>
<evidence type="ECO:0000256" key="5">
    <source>
        <dbReference type="ARBA" id="ARBA00022694"/>
    </source>
</evidence>
<evidence type="ECO:0000256" key="7">
    <source>
        <dbReference type="ARBA" id="ARBA00022741"/>
    </source>
</evidence>
<dbReference type="GO" id="GO:0005737">
    <property type="term" value="C:cytoplasm"/>
    <property type="evidence" value="ECO:0007669"/>
    <property type="project" value="UniProtKB-SubCell"/>
</dbReference>
<dbReference type="InterPro" id="IPR027417">
    <property type="entry name" value="P-loop_NTPase"/>
</dbReference>
<evidence type="ECO:0000256" key="2">
    <source>
        <dbReference type="ARBA" id="ARBA00007599"/>
    </source>
</evidence>
<dbReference type="GO" id="GO:0046872">
    <property type="term" value="F:metal ion binding"/>
    <property type="evidence" value="ECO:0007669"/>
    <property type="project" value="UniProtKB-KW"/>
</dbReference>
<dbReference type="GO" id="GO:0002949">
    <property type="term" value="P:tRNA threonylcarbamoyladenosine modification"/>
    <property type="evidence" value="ECO:0007669"/>
    <property type="project" value="InterPro"/>
</dbReference>
<evidence type="ECO:0000256" key="3">
    <source>
        <dbReference type="ARBA" id="ARBA00019010"/>
    </source>
</evidence>
<dbReference type="EMBL" id="JAELVR010000006">
    <property type="protein sequence ID" value="MBJ6371998.1"/>
    <property type="molecule type" value="Genomic_DNA"/>
</dbReference>
<name>A0A8J7LRM4_9RHOB</name>
<keyword evidence="4" id="KW-0963">Cytoplasm</keyword>
<evidence type="ECO:0000256" key="4">
    <source>
        <dbReference type="ARBA" id="ARBA00022490"/>
    </source>
</evidence>
<sequence length="159" mass="17438">MNSTPTFLILQSEAETADLARALGARLRTGDCLVLKGQIGAGKTHFARHLIQSLLKVPEDVPSPTFTLVQTYDAAAGEIWHADLYRLTSPDEIEELGLADAFQTAICLIEWPERLGPLTPADALTLTFASRPDAPDSRELSLSWSDAKWDRILEPLCHA</sequence>
<reference evidence="11" key="1">
    <citation type="submission" date="2020-12" db="EMBL/GenBank/DDBJ databases">
        <title>Sedimentitalea sp. nov., isolated from sand in Incheon.</title>
        <authorList>
            <person name="Kim W."/>
        </authorList>
    </citation>
    <scope>NUCLEOTIDE SEQUENCE</scope>
    <source>
        <strain evidence="11">CAU 1593</strain>
    </source>
</reference>
<dbReference type="SUPFAM" id="SSF52540">
    <property type="entry name" value="P-loop containing nucleoside triphosphate hydrolases"/>
    <property type="match status" value="1"/>
</dbReference>
<evidence type="ECO:0000256" key="8">
    <source>
        <dbReference type="ARBA" id="ARBA00022840"/>
    </source>
</evidence>
<keyword evidence="5" id="KW-0819">tRNA processing</keyword>
<dbReference type="PANTHER" id="PTHR33540">
    <property type="entry name" value="TRNA THREONYLCARBAMOYLADENOSINE BIOSYNTHESIS PROTEIN TSAE"/>
    <property type="match status" value="1"/>
</dbReference>
<evidence type="ECO:0000313" key="12">
    <source>
        <dbReference type="Proteomes" id="UP000619079"/>
    </source>
</evidence>
<dbReference type="RefSeq" id="WP_199024867.1">
    <property type="nucleotide sequence ID" value="NZ_JAELVR010000006.1"/>
</dbReference>
<dbReference type="AlphaFoldDB" id="A0A8J7LRM4"/>